<evidence type="ECO:0000256" key="10">
    <source>
        <dbReference type="PIRNR" id="PIRNR015761"/>
    </source>
</evidence>
<evidence type="ECO:0000313" key="14">
    <source>
        <dbReference type="Proteomes" id="UP000231409"/>
    </source>
</evidence>
<protein>
    <recommendedName>
        <fullName evidence="10">Type II secretion system protein L</fullName>
        <shortName evidence="10">T2SS protein L</shortName>
    </recommendedName>
</protein>
<dbReference type="GO" id="GO:0005886">
    <property type="term" value="C:plasma membrane"/>
    <property type="evidence" value="ECO:0007669"/>
    <property type="project" value="UniProtKB-SubCell"/>
</dbReference>
<keyword evidence="3 10" id="KW-0813">Transport</keyword>
<keyword evidence="9" id="KW-0472">Membrane</keyword>
<dbReference type="GO" id="GO:0015627">
    <property type="term" value="C:type II protein secretion system complex"/>
    <property type="evidence" value="ECO:0007669"/>
    <property type="project" value="InterPro"/>
</dbReference>
<dbReference type="InterPro" id="IPR043129">
    <property type="entry name" value="ATPase_NBD"/>
</dbReference>
<organism evidence="13 14">
    <name type="scientific">Marinobacter profundi</name>
    <dbReference type="NCBI Taxonomy" id="2666256"/>
    <lineage>
        <taxon>Bacteria</taxon>
        <taxon>Pseudomonadati</taxon>
        <taxon>Pseudomonadota</taxon>
        <taxon>Gammaproteobacteria</taxon>
        <taxon>Pseudomonadales</taxon>
        <taxon>Marinobacteraceae</taxon>
        <taxon>Marinobacter</taxon>
    </lineage>
</organism>
<dbReference type="GO" id="GO:0009276">
    <property type="term" value="C:Gram-negative-bacterium-type cell wall"/>
    <property type="evidence" value="ECO:0007669"/>
    <property type="project" value="InterPro"/>
</dbReference>
<evidence type="ECO:0000259" key="12">
    <source>
        <dbReference type="Pfam" id="PF12693"/>
    </source>
</evidence>
<feature type="domain" description="GspL cytoplasmic actin-ATPase-like" evidence="11">
    <location>
        <begin position="59"/>
        <end position="266"/>
    </location>
</feature>
<comment type="function">
    <text evidence="10">Inner membrane component of the type II secretion system required for the energy-dependent secretion of extracellular factors such as proteases and toxins from the periplasm.</text>
</comment>
<dbReference type="CDD" id="cd24017">
    <property type="entry name" value="ASKHA_T2SSL_N"/>
    <property type="match status" value="1"/>
</dbReference>
<reference evidence="13 14" key="1">
    <citation type="submission" date="2017-09" db="EMBL/GenBank/DDBJ databases">
        <title>The draft genome sequences of Marinobacter sp. PWS21.</title>
        <authorList>
            <person name="Cao J."/>
        </authorList>
    </citation>
    <scope>NUCLEOTIDE SEQUENCE [LARGE SCALE GENOMIC DNA]</scope>
    <source>
        <strain evidence="13 14">PWS21</strain>
    </source>
</reference>
<dbReference type="Pfam" id="PF12693">
    <property type="entry name" value="GspL_C"/>
    <property type="match status" value="1"/>
</dbReference>
<evidence type="ECO:0000256" key="1">
    <source>
        <dbReference type="ARBA" id="ARBA00004377"/>
    </source>
</evidence>
<dbReference type="RefSeq" id="WP_099613121.1">
    <property type="nucleotide sequence ID" value="NZ_KZ319367.1"/>
</dbReference>
<evidence type="ECO:0000256" key="4">
    <source>
        <dbReference type="ARBA" id="ARBA00022475"/>
    </source>
</evidence>
<evidence type="ECO:0000256" key="5">
    <source>
        <dbReference type="ARBA" id="ARBA00022519"/>
    </source>
</evidence>
<name>A0A2G1UR22_9GAMM</name>
<dbReference type="Gene3D" id="3.30.1360.100">
    <property type="entry name" value="General secretion pathway protein M, EpsM"/>
    <property type="match status" value="1"/>
</dbReference>
<keyword evidence="14" id="KW-1185">Reference proteome</keyword>
<evidence type="ECO:0000256" key="9">
    <source>
        <dbReference type="ARBA" id="ARBA00023136"/>
    </source>
</evidence>
<evidence type="ECO:0000313" key="13">
    <source>
        <dbReference type="EMBL" id="PHQ16870.1"/>
    </source>
</evidence>
<comment type="similarity">
    <text evidence="2 10">Belongs to the GSP L family.</text>
</comment>
<comment type="caution">
    <text evidence="13">The sequence shown here is derived from an EMBL/GenBank/DDBJ whole genome shotgun (WGS) entry which is preliminary data.</text>
</comment>
<proteinExistence type="inferred from homology"/>
<feature type="domain" description="GspL periplasmic" evidence="12">
    <location>
        <begin position="276"/>
        <end position="431"/>
    </location>
</feature>
<dbReference type="NCBIfam" id="TIGR01709">
    <property type="entry name" value="typeII_sec_gspL"/>
    <property type="match status" value="1"/>
</dbReference>
<keyword evidence="6" id="KW-0812">Transmembrane</keyword>
<dbReference type="Proteomes" id="UP000231409">
    <property type="component" value="Unassembled WGS sequence"/>
</dbReference>
<gene>
    <name evidence="13" type="ORF">CLH61_02580</name>
</gene>
<dbReference type="GO" id="GO:0015628">
    <property type="term" value="P:protein secretion by the type II secretion system"/>
    <property type="evidence" value="ECO:0007669"/>
    <property type="project" value="InterPro"/>
</dbReference>
<dbReference type="InterPro" id="IPR007812">
    <property type="entry name" value="T2SS_protein-GspL"/>
</dbReference>
<dbReference type="Pfam" id="PF05134">
    <property type="entry name" value="T2SSL"/>
    <property type="match status" value="1"/>
</dbReference>
<dbReference type="InterPro" id="IPR024230">
    <property type="entry name" value="GspL_cyto_dom"/>
</dbReference>
<evidence type="ECO:0000259" key="11">
    <source>
        <dbReference type="Pfam" id="PF05134"/>
    </source>
</evidence>
<dbReference type="EMBL" id="NTFH01000003">
    <property type="protein sequence ID" value="PHQ16870.1"/>
    <property type="molecule type" value="Genomic_DNA"/>
</dbReference>
<keyword evidence="8" id="KW-1133">Transmembrane helix</keyword>
<sequence>MSYRLYVRPVPPFADLESDPGAQVYNWVLVDASGDAQARGLAQLREQIEQALGQNALENVLLIGLIPGDEALFCFADIPAKQTRYVQQALPYAVEEQIAQDIDSVHLALGNRDEAGFRVAAIDHGQMGAWRDLFSHWDHTRLEAIYPDAALLPVTEGGWSICLDGEFALMASDRGEWLRMQSANLVMFAQTLAIPPSEEVVAEVPVTIYGTEAELEQQQSVIASLQGSGRLVVRQQQLELMPLELLAHAHYQHACTPINLCQGSYSVRVDRESPLKPWRPLIAVASVWFVLQVAVEAGMGLYHQRQASQISDQAMAIYRESFPQDRRTHAGNVRRVVEGQLRLAGSSGDVEGFLTLMKFTGEQYSQLPARDSVTFNSINYSRSRGELVVDLHADNYDKLSALRNGLAGRGLEANIGSVVNEASGARGRLTVSGG</sequence>
<evidence type="ECO:0000256" key="8">
    <source>
        <dbReference type="ARBA" id="ARBA00022989"/>
    </source>
</evidence>
<evidence type="ECO:0000256" key="7">
    <source>
        <dbReference type="ARBA" id="ARBA00022927"/>
    </source>
</evidence>
<dbReference type="SUPFAM" id="SSF53067">
    <property type="entry name" value="Actin-like ATPase domain"/>
    <property type="match status" value="1"/>
</dbReference>
<keyword evidence="4" id="KW-1003">Cell membrane</keyword>
<accession>A0A2G1UR22</accession>
<dbReference type="InterPro" id="IPR025691">
    <property type="entry name" value="GspL_pp_dom"/>
</dbReference>
<keyword evidence="7 10" id="KW-0653">Protein transport</keyword>
<evidence type="ECO:0000256" key="6">
    <source>
        <dbReference type="ARBA" id="ARBA00022692"/>
    </source>
</evidence>
<dbReference type="AlphaFoldDB" id="A0A2G1UR22"/>
<dbReference type="Gene3D" id="3.30.420.380">
    <property type="match status" value="1"/>
</dbReference>
<comment type="subcellular location">
    <subcellularLocation>
        <location evidence="1">Cell inner membrane</location>
        <topology evidence="1">Single-pass membrane protein</topology>
    </subcellularLocation>
</comment>
<dbReference type="PIRSF" id="PIRSF015761">
    <property type="entry name" value="Protein_L"/>
    <property type="match status" value="1"/>
</dbReference>
<keyword evidence="5" id="KW-0997">Cell inner membrane</keyword>
<evidence type="ECO:0000256" key="3">
    <source>
        <dbReference type="ARBA" id="ARBA00022448"/>
    </source>
</evidence>
<evidence type="ECO:0000256" key="2">
    <source>
        <dbReference type="ARBA" id="ARBA00005318"/>
    </source>
</evidence>